<evidence type="ECO:0000256" key="5">
    <source>
        <dbReference type="ARBA" id="ARBA00023136"/>
    </source>
</evidence>
<dbReference type="GO" id="GO:0005886">
    <property type="term" value="C:plasma membrane"/>
    <property type="evidence" value="ECO:0007669"/>
    <property type="project" value="UniProtKB-SubCell"/>
</dbReference>
<keyword evidence="2" id="KW-1003">Cell membrane</keyword>
<keyword evidence="3 6" id="KW-0812">Transmembrane</keyword>
<evidence type="ECO:0000256" key="4">
    <source>
        <dbReference type="ARBA" id="ARBA00022989"/>
    </source>
</evidence>
<dbReference type="CDD" id="cd13125">
    <property type="entry name" value="MATE_like_10"/>
    <property type="match status" value="1"/>
</dbReference>
<sequence>MNFIKSSILSGISTIVKLISNLVITKLVAFLYGAKGMFLLGNLANFLTFARVLATGGVEQGVVKYVAQNQGKPDRQKLIVANSVHLALISSTVLGLFLILFRDSLSSYVMMSREFNYLFLVIGCTSVFFSINLIFLSILNGLKELKRFIIINIAGNLFGLAITLILLYFFDLEGILLGFCINQSIVIVPTIFYVYRDWWIRASLKFNFQWSLQKDLFRYSIMAITSAITVPLTFFLIRRLISLELGSEAAGMWEALVRISAAFLMVLAASYSTYLLPTFSALKGKKLKHELMNIYKIVIPVSMVGASMLYIFRDFVIIILYSEDFLPISNVFIFQMLGDAIKAISLITGYLILSRGMVKAFIANEILQMVIYLGLTYTLINNFKIEGATIAYFVTALSCFIYQLVLFRKVLWQQN</sequence>
<dbReference type="InterPro" id="IPR050833">
    <property type="entry name" value="Poly_Biosynth_Transport"/>
</dbReference>
<dbReference type="InterPro" id="IPR002797">
    <property type="entry name" value="Polysacc_synth"/>
</dbReference>
<name>A0A1W6MLP4_9FLAO</name>
<keyword evidence="4 6" id="KW-1133">Transmembrane helix</keyword>
<feature type="transmembrane region" description="Helical" evidence="6">
    <location>
        <begin position="389"/>
        <end position="407"/>
    </location>
</feature>
<evidence type="ECO:0000256" key="3">
    <source>
        <dbReference type="ARBA" id="ARBA00022692"/>
    </source>
</evidence>
<comment type="subcellular location">
    <subcellularLocation>
        <location evidence="1">Cell membrane</location>
        <topology evidence="1">Multi-pass membrane protein</topology>
    </subcellularLocation>
</comment>
<feature type="transmembrane region" description="Helical" evidence="6">
    <location>
        <begin position="297"/>
        <end position="320"/>
    </location>
</feature>
<dbReference type="PANTHER" id="PTHR30250">
    <property type="entry name" value="PST FAMILY PREDICTED COLANIC ACID TRANSPORTER"/>
    <property type="match status" value="1"/>
</dbReference>
<dbReference type="RefSeq" id="WP_085767319.1">
    <property type="nucleotide sequence ID" value="NZ_CP019344.1"/>
</dbReference>
<dbReference type="OrthoDB" id="9769862at2"/>
<feature type="transmembrane region" description="Helical" evidence="6">
    <location>
        <begin position="12"/>
        <end position="32"/>
    </location>
</feature>
<dbReference type="STRING" id="331648.BST97_11235"/>
<reference evidence="7 8" key="1">
    <citation type="submission" date="2016-11" db="EMBL/GenBank/DDBJ databases">
        <title>Trade-off between light-utilization and light-protection in marine flavobacteria.</title>
        <authorList>
            <person name="Kumagai Y."/>
        </authorList>
    </citation>
    <scope>NUCLEOTIDE SEQUENCE [LARGE SCALE GENOMIC DNA]</scope>
    <source>
        <strain evidence="7 8">JCM 13191</strain>
    </source>
</reference>
<evidence type="ECO:0000256" key="1">
    <source>
        <dbReference type="ARBA" id="ARBA00004651"/>
    </source>
</evidence>
<protein>
    <recommendedName>
        <fullName evidence="9">O-antigen translocase</fullName>
    </recommendedName>
</protein>
<feature type="transmembrane region" description="Helical" evidence="6">
    <location>
        <begin position="175"/>
        <end position="195"/>
    </location>
</feature>
<dbReference type="InterPro" id="IPR044550">
    <property type="entry name" value="WzxE"/>
</dbReference>
<dbReference type="Proteomes" id="UP000193431">
    <property type="component" value="Chromosome"/>
</dbReference>
<feature type="transmembrane region" description="Helical" evidence="6">
    <location>
        <begin position="332"/>
        <end position="353"/>
    </location>
</feature>
<evidence type="ECO:0000256" key="2">
    <source>
        <dbReference type="ARBA" id="ARBA00022475"/>
    </source>
</evidence>
<gene>
    <name evidence="7" type="ORF">BST97_11235</name>
</gene>
<organism evidence="7 8">
    <name type="scientific">Nonlabens spongiae</name>
    <dbReference type="NCBI Taxonomy" id="331648"/>
    <lineage>
        <taxon>Bacteria</taxon>
        <taxon>Pseudomonadati</taxon>
        <taxon>Bacteroidota</taxon>
        <taxon>Flavobacteriia</taxon>
        <taxon>Flavobacteriales</taxon>
        <taxon>Flavobacteriaceae</taxon>
        <taxon>Nonlabens</taxon>
    </lineage>
</organism>
<evidence type="ECO:0000313" key="7">
    <source>
        <dbReference type="EMBL" id="ARN78513.1"/>
    </source>
</evidence>
<feature type="transmembrane region" description="Helical" evidence="6">
    <location>
        <begin position="365"/>
        <end position="383"/>
    </location>
</feature>
<dbReference type="PANTHER" id="PTHR30250:SF30">
    <property type="entry name" value="LIPID III FLIPPASE"/>
    <property type="match status" value="1"/>
</dbReference>
<dbReference type="GO" id="GO:0009246">
    <property type="term" value="P:enterobacterial common antigen biosynthetic process"/>
    <property type="evidence" value="ECO:0007669"/>
    <property type="project" value="InterPro"/>
</dbReference>
<evidence type="ECO:0000313" key="8">
    <source>
        <dbReference type="Proteomes" id="UP000193431"/>
    </source>
</evidence>
<dbReference type="AlphaFoldDB" id="A0A1W6MLP4"/>
<feature type="transmembrane region" description="Helical" evidence="6">
    <location>
        <begin position="216"/>
        <end position="237"/>
    </location>
</feature>
<dbReference type="Pfam" id="PF01943">
    <property type="entry name" value="Polysacc_synt"/>
    <property type="match status" value="1"/>
</dbReference>
<evidence type="ECO:0000256" key="6">
    <source>
        <dbReference type="SAM" id="Phobius"/>
    </source>
</evidence>
<feature type="transmembrane region" description="Helical" evidence="6">
    <location>
        <begin position="38"/>
        <end position="58"/>
    </location>
</feature>
<keyword evidence="8" id="KW-1185">Reference proteome</keyword>
<dbReference type="EMBL" id="CP019344">
    <property type="protein sequence ID" value="ARN78513.1"/>
    <property type="molecule type" value="Genomic_DNA"/>
</dbReference>
<feature type="transmembrane region" description="Helical" evidence="6">
    <location>
        <begin position="79"/>
        <end position="101"/>
    </location>
</feature>
<feature type="transmembrane region" description="Helical" evidence="6">
    <location>
        <begin position="257"/>
        <end position="276"/>
    </location>
</feature>
<feature type="transmembrane region" description="Helical" evidence="6">
    <location>
        <begin position="148"/>
        <end position="169"/>
    </location>
</feature>
<proteinExistence type="predicted"/>
<feature type="transmembrane region" description="Helical" evidence="6">
    <location>
        <begin position="117"/>
        <end position="136"/>
    </location>
</feature>
<accession>A0A1W6MLP4</accession>
<evidence type="ECO:0008006" key="9">
    <source>
        <dbReference type="Google" id="ProtNLM"/>
    </source>
</evidence>
<keyword evidence="5 6" id="KW-0472">Membrane</keyword>